<feature type="domain" description="Band 7" evidence="2">
    <location>
        <begin position="397"/>
        <end position="558"/>
    </location>
</feature>
<dbReference type="Pfam" id="PF01145">
    <property type="entry name" value="Band_7"/>
    <property type="match status" value="1"/>
</dbReference>
<dbReference type="SMART" id="SM00244">
    <property type="entry name" value="PHB"/>
    <property type="match status" value="1"/>
</dbReference>
<organism evidence="3 4">
    <name type="scientific">[Eubacterium] hominis</name>
    <dbReference type="NCBI Taxonomy" id="2764325"/>
    <lineage>
        <taxon>Bacteria</taxon>
        <taxon>Bacillati</taxon>
        <taxon>Bacillota</taxon>
        <taxon>Erysipelotrichia</taxon>
        <taxon>Erysipelotrichales</taxon>
        <taxon>Erysipelotrichaceae</taxon>
        <taxon>Amedibacillus</taxon>
    </lineage>
</organism>
<dbReference type="CDD" id="cd13438">
    <property type="entry name" value="SPFH_eoslipins_u2"/>
    <property type="match status" value="1"/>
</dbReference>
<sequence>MKVIINENQKGFLFKNNKFTRLLESGNHHIFGNNDIEVVSLDQPIHSENCSLDILLKDPELQAQASVVEVKDEQLALHFINGAFKECLTTGKYAYWNCIDFHEFTIVDTSTPMVANDIPRYIFDQMDQKFFHKGDIHQDEKGLLFYDHVLTDILDAGTYYFWKSKVNIDLEILSMKLPVESINCPLELLVKNEKLAPYISMVEVKDEQLALHFVDGVFRECLTTGKYAFWNTLDHHEFTLVDTSNPMATNDIPRYIFDLLDPSLYQKEEISQDEKAFLFYDNVFEALLDTGTYYFWKSKTRVDLEVQWMKRPVFSAHCPMELLIKNEKVMPFITIVEVKDEELALHYIDGIFKDCLSTGKHAFWNVLEKHTFTIIDISHPLVSDDVPRYIFHTIPDTLYQKIEVSQFEKARLFYDNKLICILDAGTYYFWNTKTKVHVDIFDIRLKQLRINDEEVLTKDKVTISLDIVCRYRLIDYIQVYTEIDNYVHQLYSLIQLNLRELIGNYRIEEFIDEKENINHLFAKRLKEKGASLFIEISDAGITNITLPNEIRDIMNTVLIAEKKAEASIISQKADVASTKTLMDTAKMMEDSKALSHLKELEYLEKISENVESITLNGNEDILTQLSKIVTKELPDKDKE</sequence>
<dbReference type="InterPro" id="IPR001107">
    <property type="entry name" value="Band_7"/>
</dbReference>
<dbReference type="InterPro" id="IPR036013">
    <property type="entry name" value="Band_7/SPFH_dom_sf"/>
</dbReference>
<evidence type="ECO:0000313" key="3">
    <source>
        <dbReference type="EMBL" id="QNM13720.1"/>
    </source>
</evidence>
<proteinExistence type="inferred from homology"/>
<dbReference type="KEGG" id="ehn:H9Q80_07200"/>
<name>A0A7G9GSD8_9FIRM</name>
<evidence type="ECO:0000313" key="4">
    <source>
        <dbReference type="Proteomes" id="UP000515856"/>
    </source>
</evidence>
<dbReference type="PANTHER" id="PTHR10264:SF83">
    <property type="entry name" value="BLL5629 PROTEIN"/>
    <property type="match status" value="1"/>
</dbReference>
<dbReference type="AlphaFoldDB" id="A0A7G9GSD8"/>
<dbReference type="GO" id="GO:0005886">
    <property type="term" value="C:plasma membrane"/>
    <property type="evidence" value="ECO:0007669"/>
    <property type="project" value="InterPro"/>
</dbReference>
<dbReference type="InterPro" id="IPR001972">
    <property type="entry name" value="Stomatin_HflK_fam"/>
</dbReference>
<dbReference type="Proteomes" id="UP000515856">
    <property type="component" value="Chromosome"/>
</dbReference>
<evidence type="ECO:0000259" key="2">
    <source>
        <dbReference type="SMART" id="SM00244"/>
    </source>
</evidence>
<gene>
    <name evidence="3" type="ORF">H9Q80_07200</name>
</gene>
<protein>
    <recommendedName>
        <fullName evidence="2">Band 7 domain-containing protein</fullName>
    </recommendedName>
</protein>
<dbReference type="Gene3D" id="3.30.479.30">
    <property type="entry name" value="Band 7 domain"/>
    <property type="match status" value="1"/>
</dbReference>
<evidence type="ECO:0000256" key="1">
    <source>
        <dbReference type="ARBA" id="ARBA00008164"/>
    </source>
</evidence>
<dbReference type="SUPFAM" id="SSF117892">
    <property type="entry name" value="Band 7/SPFH domain"/>
    <property type="match status" value="1"/>
</dbReference>
<comment type="similarity">
    <text evidence="1">Belongs to the band 7/mec-2 family.</text>
</comment>
<accession>A0A7G9GSD8</accession>
<keyword evidence="4" id="KW-1185">Reference proteome</keyword>
<dbReference type="PRINTS" id="PR00721">
    <property type="entry name" value="STOMATIN"/>
</dbReference>
<dbReference type="InterPro" id="IPR043202">
    <property type="entry name" value="Band-7_stomatin-like"/>
</dbReference>
<dbReference type="RefSeq" id="WP_117451177.1">
    <property type="nucleotide sequence ID" value="NZ_CP060636.1"/>
</dbReference>
<dbReference type="PANTHER" id="PTHR10264">
    <property type="entry name" value="BAND 7 PROTEIN-RELATED"/>
    <property type="match status" value="1"/>
</dbReference>
<reference evidence="3 4" key="1">
    <citation type="submission" date="2020-08" db="EMBL/GenBank/DDBJ databases">
        <authorList>
            <person name="Liu C."/>
            <person name="Sun Q."/>
        </authorList>
    </citation>
    <scope>NUCLEOTIDE SEQUENCE [LARGE SCALE GENOMIC DNA]</scope>
    <source>
        <strain evidence="3 4">NSJ-61</strain>
    </source>
</reference>
<dbReference type="EMBL" id="CP060636">
    <property type="protein sequence ID" value="QNM13720.1"/>
    <property type="molecule type" value="Genomic_DNA"/>
</dbReference>